<dbReference type="Proteomes" id="UP000693970">
    <property type="component" value="Unassembled WGS sequence"/>
</dbReference>
<accession>A0A9K3PBA1</accession>
<proteinExistence type="predicted"/>
<comment type="caution">
    <text evidence="3">The sequence shown here is derived from an EMBL/GenBank/DDBJ whole genome shotgun (WGS) entry which is preliminary data.</text>
</comment>
<keyword evidence="4" id="KW-1185">Reference proteome</keyword>
<evidence type="ECO:0000313" key="3">
    <source>
        <dbReference type="EMBL" id="KAG7341262.1"/>
    </source>
</evidence>
<dbReference type="AlphaFoldDB" id="A0A9K3PBA1"/>
<feature type="domain" description="Tim10-like" evidence="2">
    <location>
        <begin position="51"/>
        <end position="109"/>
    </location>
</feature>
<protein>
    <submittedName>
        <fullName evidence="3">Tim10/DDP family zinc finger domain containing protein</fullName>
    </submittedName>
</protein>
<name>A0A9K3PBA1_9STRA</name>
<organism evidence="3 4">
    <name type="scientific">Nitzschia inconspicua</name>
    <dbReference type="NCBI Taxonomy" id="303405"/>
    <lineage>
        <taxon>Eukaryota</taxon>
        <taxon>Sar</taxon>
        <taxon>Stramenopiles</taxon>
        <taxon>Ochrophyta</taxon>
        <taxon>Bacillariophyta</taxon>
        <taxon>Bacillariophyceae</taxon>
        <taxon>Bacillariophycidae</taxon>
        <taxon>Bacillariales</taxon>
        <taxon>Bacillariaceae</taxon>
        <taxon>Nitzschia</taxon>
    </lineage>
</organism>
<evidence type="ECO:0000256" key="1">
    <source>
        <dbReference type="SAM" id="MobiDB-lite"/>
    </source>
</evidence>
<reference evidence="3" key="2">
    <citation type="submission" date="2021-04" db="EMBL/GenBank/DDBJ databases">
        <authorList>
            <person name="Podell S."/>
        </authorList>
    </citation>
    <scope>NUCLEOTIDE SEQUENCE</scope>
    <source>
        <strain evidence="3">Hildebrandi</strain>
    </source>
</reference>
<evidence type="ECO:0000259" key="2">
    <source>
        <dbReference type="Pfam" id="PF02953"/>
    </source>
</evidence>
<dbReference type="Pfam" id="PF02953">
    <property type="entry name" value="zf-Tim10_DDP"/>
    <property type="match status" value="1"/>
</dbReference>
<reference evidence="3" key="1">
    <citation type="journal article" date="2021" name="Sci. Rep.">
        <title>Diploid genomic architecture of Nitzschia inconspicua, an elite biomass production diatom.</title>
        <authorList>
            <person name="Oliver A."/>
            <person name="Podell S."/>
            <person name="Pinowska A."/>
            <person name="Traller J.C."/>
            <person name="Smith S.R."/>
            <person name="McClure R."/>
            <person name="Beliaev A."/>
            <person name="Bohutskyi P."/>
            <person name="Hill E.A."/>
            <person name="Rabines A."/>
            <person name="Zheng H."/>
            <person name="Allen L.Z."/>
            <person name="Kuo A."/>
            <person name="Grigoriev I.V."/>
            <person name="Allen A.E."/>
            <person name="Hazlebeck D."/>
            <person name="Allen E.E."/>
        </authorList>
    </citation>
    <scope>NUCLEOTIDE SEQUENCE</scope>
    <source>
        <strain evidence="3">Hildebrandi</strain>
    </source>
</reference>
<dbReference type="OrthoDB" id="3973241at2759"/>
<feature type="region of interest" description="Disordered" evidence="1">
    <location>
        <begin position="1"/>
        <end position="28"/>
    </location>
</feature>
<dbReference type="InterPro" id="IPR004217">
    <property type="entry name" value="Tim10-like"/>
</dbReference>
<sequence>MSWWGGSGSKGSDDAEAAKDFTSDDATSVGYGASENIMNSGMAELQQAGLALQQQLLIQQVISDLTDRSYEKCVTSKPNDTLSGSQVACIKATVNKWLDTNEFMTGRLAKKQQMAQQQAQF</sequence>
<gene>
    <name evidence="3" type="ORF">IV203_023213</name>
</gene>
<dbReference type="EMBL" id="JAGRRH010000026">
    <property type="protein sequence ID" value="KAG7341262.1"/>
    <property type="molecule type" value="Genomic_DNA"/>
</dbReference>
<evidence type="ECO:0000313" key="4">
    <source>
        <dbReference type="Proteomes" id="UP000693970"/>
    </source>
</evidence>
<feature type="compositionally biased region" description="Basic and acidic residues" evidence="1">
    <location>
        <begin position="11"/>
        <end position="22"/>
    </location>
</feature>